<gene>
    <name evidence="4" type="ORF">AFUS01_LOCUS31569</name>
</gene>
<dbReference type="OrthoDB" id="1431247at2759"/>
<evidence type="ECO:0000313" key="4">
    <source>
        <dbReference type="EMBL" id="CAG7821220.1"/>
    </source>
</evidence>
<accession>A0A8J2KTT8</accession>
<dbReference type="CDD" id="cd06526">
    <property type="entry name" value="metazoan_ACD"/>
    <property type="match status" value="1"/>
</dbReference>
<proteinExistence type="inferred from homology"/>
<comment type="caution">
    <text evidence="4">The sequence shown here is derived from an EMBL/GenBank/DDBJ whole genome shotgun (WGS) entry which is preliminary data.</text>
</comment>
<evidence type="ECO:0000256" key="1">
    <source>
        <dbReference type="PROSITE-ProRule" id="PRU00285"/>
    </source>
</evidence>
<dbReference type="PANTHER" id="PTHR45640:SF26">
    <property type="entry name" value="RE23625P"/>
    <property type="match status" value="1"/>
</dbReference>
<reference evidence="4" key="1">
    <citation type="submission" date="2021-06" db="EMBL/GenBank/DDBJ databases">
        <authorList>
            <person name="Hodson N. C."/>
            <person name="Mongue J. A."/>
            <person name="Jaron S. K."/>
        </authorList>
    </citation>
    <scope>NUCLEOTIDE SEQUENCE</scope>
</reference>
<dbReference type="InterPro" id="IPR001436">
    <property type="entry name" value="Alpha-crystallin/sHSP_animal"/>
</dbReference>
<dbReference type="GO" id="GO:0051082">
    <property type="term" value="F:unfolded protein binding"/>
    <property type="evidence" value="ECO:0007669"/>
    <property type="project" value="TreeGrafter"/>
</dbReference>
<comment type="similarity">
    <text evidence="1 2">Belongs to the small heat shock protein (HSP20) family.</text>
</comment>
<feature type="non-terminal residue" evidence="4">
    <location>
        <position position="1"/>
    </location>
</feature>
<keyword evidence="5" id="KW-1185">Reference proteome</keyword>
<dbReference type="GO" id="GO:0009408">
    <property type="term" value="P:response to heat"/>
    <property type="evidence" value="ECO:0007669"/>
    <property type="project" value="TreeGrafter"/>
</dbReference>
<evidence type="ECO:0000259" key="3">
    <source>
        <dbReference type="PROSITE" id="PS01031"/>
    </source>
</evidence>
<dbReference type="EMBL" id="CAJVCH010504012">
    <property type="protein sequence ID" value="CAG7821220.1"/>
    <property type="molecule type" value="Genomic_DNA"/>
</dbReference>
<dbReference type="GO" id="GO:0005737">
    <property type="term" value="C:cytoplasm"/>
    <property type="evidence" value="ECO:0007669"/>
    <property type="project" value="TreeGrafter"/>
</dbReference>
<protein>
    <recommendedName>
        <fullName evidence="3">SHSP domain-containing protein</fullName>
    </recommendedName>
</protein>
<evidence type="ECO:0000256" key="2">
    <source>
        <dbReference type="RuleBase" id="RU003616"/>
    </source>
</evidence>
<dbReference type="InterPro" id="IPR002068">
    <property type="entry name" value="A-crystallin/Hsp20_dom"/>
</dbReference>
<dbReference type="GO" id="GO:0005634">
    <property type="term" value="C:nucleus"/>
    <property type="evidence" value="ECO:0007669"/>
    <property type="project" value="TreeGrafter"/>
</dbReference>
<dbReference type="AlphaFoldDB" id="A0A8J2KTT8"/>
<sequence>DYLKELTQRCLAEATPKELSIHDRKQEKSKEFPAKEKKLTNKTCGATSIRKIIRSAIDPVHTIVEISKGQFCISVPVGKDFKPENLDVKIKDRVAIVEMKIEQTSEDGTSILSQVFTKKITLPEEAKLEEVKSRLTPEGVLKIEVPLPVPENPSKPQAVEIPVTMEVEDSSLSNQS</sequence>
<dbReference type="Pfam" id="PF00011">
    <property type="entry name" value="HSP20"/>
    <property type="match status" value="1"/>
</dbReference>
<organism evidence="4 5">
    <name type="scientific">Allacma fusca</name>
    <dbReference type="NCBI Taxonomy" id="39272"/>
    <lineage>
        <taxon>Eukaryota</taxon>
        <taxon>Metazoa</taxon>
        <taxon>Ecdysozoa</taxon>
        <taxon>Arthropoda</taxon>
        <taxon>Hexapoda</taxon>
        <taxon>Collembola</taxon>
        <taxon>Symphypleona</taxon>
        <taxon>Sminthuridae</taxon>
        <taxon>Allacma</taxon>
    </lineage>
</organism>
<dbReference type="PROSITE" id="PS01031">
    <property type="entry name" value="SHSP"/>
    <property type="match status" value="1"/>
</dbReference>
<feature type="domain" description="SHSP" evidence="3">
    <location>
        <begin position="51"/>
        <end position="164"/>
    </location>
</feature>
<evidence type="ECO:0000313" key="5">
    <source>
        <dbReference type="Proteomes" id="UP000708208"/>
    </source>
</evidence>
<name>A0A8J2KTT8_9HEXA</name>
<dbReference type="Proteomes" id="UP000708208">
    <property type="component" value="Unassembled WGS sequence"/>
</dbReference>
<dbReference type="GO" id="GO:0042026">
    <property type="term" value="P:protein refolding"/>
    <property type="evidence" value="ECO:0007669"/>
    <property type="project" value="TreeGrafter"/>
</dbReference>
<dbReference type="PANTHER" id="PTHR45640">
    <property type="entry name" value="HEAT SHOCK PROTEIN HSP-12.2-RELATED"/>
    <property type="match status" value="1"/>
</dbReference>